<evidence type="ECO:0000313" key="2">
    <source>
        <dbReference type="EMBL" id="SMP58039.1"/>
    </source>
</evidence>
<reference evidence="2 3" key="1">
    <citation type="submission" date="2017-05" db="EMBL/GenBank/DDBJ databases">
        <authorList>
            <person name="Varghese N."/>
            <person name="Submissions S."/>
        </authorList>
    </citation>
    <scope>NUCLEOTIDE SEQUENCE [LARGE SCALE GENOMIC DNA]</scope>
    <source>
        <strain evidence="2 3">SM16</strain>
    </source>
</reference>
<name>A0ABY1Q3I4_9SPHN</name>
<gene>
    <name evidence="2" type="ORF">SAMN06296065_102403</name>
</gene>
<proteinExistence type="predicted"/>
<dbReference type="PROSITE" id="PS51257">
    <property type="entry name" value="PROKAR_LIPOPROTEIN"/>
    <property type="match status" value="1"/>
</dbReference>
<sequence>MRRAWPLALALALLGGCKREPTFDERYDAASKTIVSRAKQIDAEVAATGAPTQAVDPAGEEPVDEL</sequence>
<evidence type="ECO:0008006" key="4">
    <source>
        <dbReference type="Google" id="ProtNLM"/>
    </source>
</evidence>
<evidence type="ECO:0000313" key="3">
    <source>
        <dbReference type="Proteomes" id="UP001157910"/>
    </source>
</evidence>
<evidence type="ECO:0000256" key="1">
    <source>
        <dbReference type="SAM" id="MobiDB-lite"/>
    </source>
</evidence>
<feature type="region of interest" description="Disordered" evidence="1">
    <location>
        <begin position="47"/>
        <end position="66"/>
    </location>
</feature>
<dbReference type="Proteomes" id="UP001157910">
    <property type="component" value="Unassembled WGS sequence"/>
</dbReference>
<accession>A0ABY1Q3I4</accession>
<keyword evidence="3" id="KW-1185">Reference proteome</keyword>
<dbReference type="RefSeq" id="WP_103729827.1">
    <property type="nucleotide sequence ID" value="NZ_FXUI01000002.1"/>
</dbReference>
<protein>
    <recommendedName>
        <fullName evidence="4">Lipoprotein</fullName>
    </recommendedName>
</protein>
<organism evidence="2 3">
    <name type="scientific">Novosphingobium panipatense</name>
    <dbReference type="NCBI Taxonomy" id="428991"/>
    <lineage>
        <taxon>Bacteria</taxon>
        <taxon>Pseudomonadati</taxon>
        <taxon>Pseudomonadota</taxon>
        <taxon>Alphaproteobacteria</taxon>
        <taxon>Sphingomonadales</taxon>
        <taxon>Sphingomonadaceae</taxon>
        <taxon>Novosphingobium</taxon>
    </lineage>
</organism>
<dbReference type="EMBL" id="FXUI01000002">
    <property type="protein sequence ID" value="SMP58039.1"/>
    <property type="molecule type" value="Genomic_DNA"/>
</dbReference>
<comment type="caution">
    <text evidence="2">The sequence shown here is derived from an EMBL/GenBank/DDBJ whole genome shotgun (WGS) entry which is preliminary data.</text>
</comment>